<dbReference type="InterPro" id="IPR007318">
    <property type="entry name" value="Phopholipid_MeTrfase"/>
</dbReference>
<evidence type="ECO:0000256" key="2">
    <source>
        <dbReference type="ARBA" id="ARBA00022692"/>
    </source>
</evidence>
<dbReference type="Gene3D" id="1.20.120.1630">
    <property type="match status" value="1"/>
</dbReference>
<name>F2AXW9_RHOBT</name>
<dbReference type="GO" id="GO:0008168">
    <property type="term" value="F:methyltransferase activity"/>
    <property type="evidence" value="ECO:0007669"/>
    <property type="project" value="UniProtKB-KW"/>
</dbReference>
<keyword evidence="2 5" id="KW-0812">Transmembrane</keyword>
<dbReference type="Pfam" id="PF04191">
    <property type="entry name" value="PEMT"/>
    <property type="match status" value="1"/>
</dbReference>
<evidence type="ECO:0000256" key="1">
    <source>
        <dbReference type="ARBA" id="ARBA00004127"/>
    </source>
</evidence>
<dbReference type="GO" id="GO:0032259">
    <property type="term" value="P:methylation"/>
    <property type="evidence" value="ECO:0007669"/>
    <property type="project" value="UniProtKB-KW"/>
</dbReference>
<dbReference type="Proteomes" id="UP000006222">
    <property type="component" value="Unassembled WGS sequence"/>
</dbReference>
<keyword evidence="4 5" id="KW-0472">Membrane</keyword>
<reference evidence="6 7" key="1">
    <citation type="journal article" date="2013" name="Mar. Genomics">
        <title>Expression of sulfatases in Rhodopirellula baltica and the diversity of sulfatases in the genus Rhodopirellula.</title>
        <authorList>
            <person name="Wegner C.E."/>
            <person name="Richter-Heitmann T."/>
            <person name="Klindworth A."/>
            <person name="Klockow C."/>
            <person name="Richter M."/>
            <person name="Achstetter T."/>
            <person name="Glockner F.O."/>
            <person name="Harder J."/>
        </authorList>
    </citation>
    <scope>NUCLEOTIDE SEQUENCE [LARGE SCALE GENOMIC DNA]</scope>
    <source>
        <strain evidence="6 7">WH47</strain>
    </source>
</reference>
<dbReference type="GO" id="GO:0012505">
    <property type="term" value="C:endomembrane system"/>
    <property type="evidence" value="ECO:0007669"/>
    <property type="project" value="UniProtKB-SubCell"/>
</dbReference>
<feature type="transmembrane region" description="Helical" evidence="5">
    <location>
        <begin position="203"/>
        <end position="226"/>
    </location>
</feature>
<dbReference type="EMBL" id="AFAR01000228">
    <property type="protein sequence ID" value="EGF25474.1"/>
    <property type="molecule type" value="Genomic_DNA"/>
</dbReference>
<comment type="subcellular location">
    <subcellularLocation>
        <location evidence="1">Endomembrane system</location>
        <topology evidence="1">Multi-pass membrane protein</topology>
    </subcellularLocation>
</comment>
<sequence length="320" mass="34913">MTDGNEKQSSEGETTVSDTPVRIVSAYLVVQAIGTLAWWTLLLVYPASIQWFQPASWPDGSLLSFWMADFVLIVAGSLLAAICVWSRMSSAATLVWVIAAVTWYPTLVCIATSLQTGEAWIASAMMVCMAGLSLAMATIHGNDSQSPMTIRIASMSPQVALAMTLAQTVIFWGTFLWVLPMGIVELQQRLGWQVFQHPLQTTLSIGLFLVASSLGLWSGITMAICGDGTPLPTATAPRLVIAGPYRYVRNPMALAGIAQGLAVGWFLGSIPVIVYSLCGAVVWHVFVRPVEECDLQLRFGEDYHRYQKHVRLWIPTAPFS</sequence>
<feature type="transmembrane region" description="Helical" evidence="5">
    <location>
        <begin position="159"/>
        <end position="183"/>
    </location>
</feature>
<evidence type="ECO:0000256" key="5">
    <source>
        <dbReference type="SAM" id="Phobius"/>
    </source>
</evidence>
<evidence type="ECO:0000256" key="4">
    <source>
        <dbReference type="ARBA" id="ARBA00023136"/>
    </source>
</evidence>
<keyword evidence="3 5" id="KW-1133">Transmembrane helix</keyword>
<gene>
    <name evidence="6" type="ORF">RBWH47_03603</name>
</gene>
<protein>
    <submittedName>
        <fullName evidence="6">Protein-S-isoprenylcysteine O-methyltransferase</fullName>
    </submittedName>
</protein>
<feature type="transmembrane region" description="Helical" evidence="5">
    <location>
        <begin position="120"/>
        <end position="139"/>
    </location>
</feature>
<evidence type="ECO:0000313" key="6">
    <source>
        <dbReference type="EMBL" id="EGF25474.1"/>
    </source>
</evidence>
<comment type="caution">
    <text evidence="6">The sequence shown here is derived from an EMBL/GenBank/DDBJ whole genome shotgun (WGS) entry which is preliminary data.</text>
</comment>
<dbReference type="RefSeq" id="WP_007328479.1">
    <property type="nucleotide sequence ID" value="NZ_AFAR01000228.1"/>
</dbReference>
<keyword evidence="6" id="KW-0808">Transferase</keyword>
<feature type="transmembrane region" description="Helical" evidence="5">
    <location>
        <begin position="65"/>
        <end position="85"/>
    </location>
</feature>
<dbReference type="PATRIC" id="fig|991778.3.peg.4839"/>
<feature type="transmembrane region" description="Helical" evidence="5">
    <location>
        <begin position="92"/>
        <end position="114"/>
    </location>
</feature>
<keyword evidence="6" id="KW-0489">Methyltransferase</keyword>
<organism evidence="6 7">
    <name type="scientific">Rhodopirellula baltica WH47</name>
    <dbReference type="NCBI Taxonomy" id="991778"/>
    <lineage>
        <taxon>Bacteria</taxon>
        <taxon>Pseudomonadati</taxon>
        <taxon>Planctomycetota</taxon>
        <taxon>Planctomycetia</taxon>
        <taxon>Pirellulales</taxon>
        <taxon>Pirellulaceae</taxon>
        <taxon>Rhodopirellula</taxon>
    </lineage>
</organism>
<accession>F2AXW9</accession>
<dbReference type="AlphaFoldDB" id="F2AXW9"/>
<feature type="transmembrane region" description="Helical" evidence="5">
    <location>
        <begin position="21"/>
        <end position="45"/>
    </location>
</feature>
<proteinExistence type="predicted"/>
<evidence type="ECO:0000313" key="7">
    <source>
        <dbReference type="Proteomes" id="UP000006222"/>
    </source>
</evidence>
<evidence type="ECO:0000256" key="3">
    <source>
        <dbReference type="ARBA" id="ARBA00022989"/>
    </source>
</evidence>